<dbReference type="Pfam" id="PF07970">
    <property type="entry name" value="COPIIcoated_ERV"/>
    <property type="match status" value="1"/>
</dbReference>
<sequence length="72" mass="8151">VVPTIYKDIRGRKINSNQFSVTEHFRSADGYTQSLPGVFFFYDFSPIKVSFTEENVSLLHFMTNICAIVGGI</sequence>
<gene>
    <name evidence="2" type="ORF">FRX31_011760</name>
</gene>
<dbReference type="EMBL" id="JABWDY010013014">
    <property type="protein sequence ID" value="KAF5198654.1"/>
    <property type="molecule type" value="Genomic_DNA"/>
</dbReference>
<feature type="non-terminal residue" evidence="2">
    <location>
        <position position="1"/>
    </location>
</feature>
<dbReference type="AlphaFoldDB" id="A0A7J6WMQ3"/>
<dbReference type="OrthoDB" id="270930at2759"/>
<evidence type="ECO:0000313" key="2">
    <source>
        <dbReference type="EMBL" id="KAF5198654.1"/>
    </source>
</evidence>
<evidence type="ECO:0000313" key="3">
    <source>
        <dbReference type="Proteomes" id="UP000554482"/>
    </source>
</evidence>
<dbReference type="InterPro" id="IPR012936">
    <property type="entry name" value="Erv_C"/>
</dbReference>
<dbReference type="InterPro" id="IPR045888">
    <property type="entry name" value="Erv"/>
</dbReference>
<dbReference type="PANTHER" id="PTHR10984">
    <property type="entry name" value="ENDOPLASMIC RETICULUM-GOLGI INTERMEDIATE COMPARTMENT PROTEIN"/>
    <property type="match status" value="1"/>
</dbReference>
<feature type="domain" description="Endoplasmic reticulum vesicle transporter C-terminal" evidence="1">
    <location>
        <begin position="1"/>
        <end position="72"/>
    </location>
</feature>
<protein>
    <submittedName>
        <fullName evidence="2">Endoplasmic reticulum-golgi intermediate compartment protein</fullName>
    </submittedName>
</protein>
<dbReference type="GO" id="GO:0005783">
    <property type="term" value="C:endoplasmic reticulum"/>
    <property type="evidence" value="ECO:0007669"/>
    <property type="project" value="TreeGrafter"/>
</dbReference>
<name>A0A7J6WMQ3_THATH</name>
<organism evidence="2 3">
    <name type="scientific">Thalictrum thalictroides</name>
    <name type="common">Rue-anemone</name>
    <name type="synonym">Anemone thalictroides</name>
    <dbReference type="NCBI Taxonomy" id="46969"/>
    <lineage>
        <taxon>Eukaryota</taxon>
        <taxon>Viridiplantae</taxon>
        <taxon>Streptophyta</taxon>
        <taxon>Embryophyta</taxon>
        <taxon>Tracheophyta</taxon>
        <taxon>Spermatophyta</taxon>
        <taxon>Magnoliopsida</taxon>
        <taxon>Ranunculales</taxon>
        <taxon>Ranunculaceae</taxon>
        <taxon>Thalictroideae</taxon>
        <taxon>Thalictrum</taxon>
    </lineage>
</organism>
<proteinExistence type="predicted"/>
<dbReference type="Proteomes" id="UP000554482">
    <property type="component" value="Unassembled WGS sequence"/>
</dbReference>
<dbReference type="GO" id="GO:0030134">
    <property type="term" value="C:COPII-coated ER to Golgi transport vesicle"/>
    <property type="evidence" value="ECO:0007669"/>
    <property type="project" value="TreeGrafter"/>
</dbReference>
<evidence type="ECO:0000259" key="1">
    <source>
        <dbReference type="Pfam" id="PF07970"/>
    </source>
</evidence>
<accession>A0A7J6WMQ3</accession>
<reference evidence="2 3" key="1">
    <citation type="submission" date="2020-06" db="EMBL/GenBank/DDBJ databases">
        <title>Transcriptomic and genomic resources for Thalictrum thalictroides and T. hernandezii: Facilitating candidate gene discovery in an emerging model plant lineage.</title>
        <authorList>
            <person name="Arias T."/>
            <person name="Riano-Pachon D.M."/>
            <person name="Di Stilio V.S."/>
        </authorList>
    </citation>
    <scope>NUCLEOTIDE SEQUENCE [LARGE SCALE GENOMIC DNA]</scope>
    <source>
        <strain evidence="3">cv. WT478/WT964</strain>
        <tissue evidence="2">Leaves</tissue>
    </source>
</reference>
<keyword evidence="3" id="KW-1185">Reference proteome</keyword>
<comment type="caution">
    <text evidence="2">The sequence shown here is derived from an EMBL/GenBank/DDBJ whole genome shotgun (WGS) entry which is preliminary data.</text>
</comment>
<dbReference type="PANTHER" id="PTHR10984:SF56">
    <property type="entry name" value="ENDOPLASMIC RETICULUM-GOLGI INTERMEDIATE COMPARTMENT PROTEIN 3-LIKE"/>
    <property type="match status" value="1"/>
</dbReference>